<comment type="caution">
    <text evidence="7">The sequence shown here is derived from an EMBL/GenBank/DDBJ whole genome shotgun (WGS) entry which is preliminary data.</text>
</comment>
<name>A0A9Q5HYS7_SANBA</name>
<protein>
    <recommendedName>
        <fullName evidence="9">Glyoxal oxidase</fullName>
    </recommendedName>
</protein>
<evidence type="ECO:0000256" key="1">
    <source>
        <dbReference type="ARBA" id="ARBA00022729"/>
    </source>
</evidence>
<organism evidence="7 8">
    <name type="scientific">Sanghuangporus baumii</name>
    <name type="common">Phellinus baumii</name>
    <dbReference type="NCBI Taxonomy" id="108892"/>
    <lineage>
        <taxon>Eukaryota</taxon>
        <taxon>Fungi</taxon>
        <taxon>Dikarya</taxon>
        <taxon>Basidiomycota</taxon>
        <taxon>Agaricomycotina</taxon>
        <taxon>Agaricomycetes</taxon>
        <taxon>Hymenochaetales</taxon>
        <taxon>Hymenochaetaceae</taxon>
        <taxon>Sanghuangporus</taxon>
    </lineage>
</organism>
<feature type="signal peptide" evidence="4">
    <location>
        <begin position="1"/>
        <end position="24"/>
    </location>
</feature>
<feature type="domain" description="Galactose oxidase-like Early set" evidence="6">
    <location>
        <begin position="492"/>
        <end position="597"/>
    </location>
</feature>
<dbReference type="InterPro" id="IPR015202">
    <property type="entry name" value="GO-like_E_set"/>
</dbReference>
<dbReference type="PANTHER" id="PTHR32208:SF21">
    <property type="entry name" value="LOW QUALITY PROTEIN: ALDEHYDE OXIDASE GLOX-LIKE"/>
    <property type="match status" value="1"/>
</dbReference>
<dbReference type="SUPFAM" id="SSF50965">
    <property type="entry name" value="Galactose oxidase, central domain"/>
    <property type="match status" value="1"/>
</dbReference>
<dbReference type="EMBL" id="LNZH02000183">
    <property type="protein sequence ID" value="OCB88192.1"/>
    <property type="molecule type" value="Genomic_DNA"/>
</dbReference>
<feature type="compositionally biased region" description="Low complexity" evidence="2">
    <location>
        <begin position="624"/>
        <end position="645"/>
    </location>
</feature>
<dbReference type="PANTHER" id="PTHR32208">
    <property type="entry name" value="SECRETED PROTEIN-RELATED"/>
    <property type="match status" value="1"/>
</dbReference>
<evidence type="ECO:0000313" key="7">
    <source>
        <dbReference type="EMBL" id="OCB88192.1"/>
    </source>
</evidence>
<feature type="region of interest" description="Disordered" evidence="2">
    <location>
        <begin position="719"/>
        <end position="758"/>
    </location>
</feature>
<dbReference type="InterPro" id="IPR011043">
    <property type="entry name" value="Gal_Oxase/kelch_b-propeller"/>
</dbReference>
<evidence type="ECO:0000259" key="6">
    <source>
        <dbReference type="Pfam" id="PF09118"/>
    </source>
</evidence>
<feature type="transmembrane region" description="Helical" evidence="3">
    <location>
        <begin position="650"/>
        <end position="672"/>
    </location>
</feature>
<dbReference type="InterPro" id="IPR014756">
    <property type="entry name" value="Ig_E-set"/>
</dbReference>
<reference evidence="7" key="1">
    <citation type="submission" date="2016-06" db="EMBL/GenBank/DDBJ databases">
        <title>Draft Genome sequence of the fungus Inonotus baumii.</title>
        <authorList>
            <person name="Zhu H."/>
            <person name="Lin W."/>
        </authorList>
    </citation>
    <scope>NUCLEOTIDE SEQUENCE</scope>
    <source>
        <strain evidence="7">821</strain>
    </source>
</reference>
<evidence type="ECO:0000256" key="2">
    <source>
        <dbReference type="SAM" id="MobiDB-lite"/>
    </source>
</evidence>
<keyword evidence="1 4" id="KW-0732">Signal</keyword>
<dbReference type="InterPro" id="IPR037293">
    <property type="entry name" value="Gal_Oxidase_central_sf"/>
</dbReference>
<evidence type="ECO:0008006" key="9">
    <source>
        <dbReference type="Google" id="ProtNLM"/>
    </source>
</evidence>
<dbReference type="InterPro" id="IPR009880">
    <property type="entry name" value="Glyoxal_oxidase_N"/>
</dbReference>
<keyword evidence="8" id="KW-1185">Reference proteome</keyword>
<dbReference type="Gene3D" id="2.130.10.80">
    <property type="entry name" value="Galactose oxidase/kelch, beta-propeller"/>
    <property type="match status" value="1"/>
</dbReference>
<evidence type="ECO:0000256" key="4">
    <source>
        <dbReference type="SAM" id="SignalP"/>
    </source>
</evidence>
<dbReference type="SUPFAM" id="SSF81296">
    <property type="entry name" value="E set domains"/>
    <property type="match status" value="1"/>
</dbReference>
<dbReference type="CDD" id="cd02851">
    <property type="entry name" value="E_set_GO_C"/>
    <property type="match status" value="1"/>
</dbReference>
<dbReference type="AlphaFoldDB" id="A0A9Q5HYS7"/>
<feature type="domain" description="Glyoxal oxidase N-terminal" evidence="5">
    <location>
        <begin position="210"/>
        <end position="487"/>
    </location>
</feature>
<keyword evidence="3" id="KW-0812">Transmembrane</keyword>
<evidence type="ECO:0000256" key="3">
    <source>
        <dbReference type="SAM" id="Phobius"/>
    </source>
</evidence>
<evidence type="ECO:0000259" key="5">
    <source>
        <dbReference type="Pfam" id="PF07250"/>
    </source>
</evidence>
<dbReference type="Gene3D" id="2.60.40.10">
    <property type="entry name" value="Immunoglobulins"/>
    <property type="match status" value="1"/>
</dbReference>
<dbReference type="Pfam" id="PF07250">
    <property type="entry name" value="Glyoxal_oxid_N"/>
    <property type="match status" value="1"/>
</dbReference>
<gene>
    <name evidence="7" type="ORF">A7U60_g4711</name>
</gene>
<dbReference type="OrthoDB" id="2019572at2759"/>
<accession>A0A9Q5HYS7</accession>
<sequence length="758" mass="79944">MAPRHHRLKGAALLAALLPTAALAQSAGSFEDAGDTLVSAMMMFVGNDEKIYILDKAESNEAQINGHPAWGSVYDIASRSTTLMDVTTNVFCASGMHLPNGSFITLGGNGAVGTGGALGSVNDGFVGSYDATIGVYDGRKAIRIVDPCTGSPDTWDSNCLWYDNPNVTAMQKDRWYSAAEPLGDGTVAIIGGFVNGGYINRNYPNTDPAYEGGAAEPTYEFFPSRGDAQVMQFMVDTSGLNSYAHSFLLSSGRMYLQANTSSIIWDPDTNEETQLPEMPNGVVRVYPASGATAMMPLLPDDNYTQTVLFCGGFNNMNDEEWGDYSFPGVNTWERRASADCQRITPEPTDGSAAAFEQDDDMLDPRTMGQFIALPDGTLLVINGGRNGTAGYAQATGETSNFGDMGFGESLASEPVYTPAIYNPKASKGSRWSDEGLGASTIPRLYHSSAVLLPDASVFVAGSNPNIDVNTSTIFPTTYKAEIFYPPYFSSTRPQPQGVPTQYTYGGDYFNITVPANSYSGSANDAADNTTVWLMRQGFTTHAMNMGQRALALNNTYTVNSDGSYVLHVSQPPPNPNILQPGPVFTFVTVKGVPSNGTYGIVGSGQIGTQEVLSVASLPDSVRLDSASGSADSSSSSASSDDTSSSSNTGIIIGGIVGGIVLIGLAGAGIGICMRNRKQAEAAAASSMPGSGSMGMPGTMRQRDSDATMMPLQGAYNNSAMWGSNADLRSPSPYKDLGRTTPSASGEFDPYTHAPVRQG</sequence>
<dbReference type="Pfam" id="PF09118">
    <property type="entry name" value="GO-like_E_set"/>
    <property type="match status" value="1"/>
</dbReference>
<feature type="region of interest" description="Disordered" evidence="2">
    <location>
        <begin position="623"/>
        <end position="645"/>
    </location>
</feature>
<feature type="chain" id="PRO_5040413577" description="Glyoxal oxidase" evidence="4">
    <location>
        <begin position="25"/>
        <end position="758"/>
    </location>
</feature>
<keyword evidence="3" id="KW-1133">Transmembrane helix</keyword>
<dbReference type="Proteomes" id="UP000757232">
    <property type="component" value="Unassembled WGS sequence"/>
</dbReference>
<evidence type="ECO:0000313" key="8">
    <source>
        <dbReference type="Proteomes" id="UP000757232"/>
    </source>
</evidence>
<dbReference type="InterPro" id="IPR013783">
    <property type="entry name" value="Ig-like_fold"/>
</dbReference>
<keyword evidence="3" id="KW-0472">Membrane</keyword>
<proteinExistence type="predicted"/>